<evidence type="ECO:0000259" key="19">
    <source>
        <dbReference type="PROSITE" id="PS51194"/>
    </source>
</evidence>
<dbReference type="InterPro" id="IPR001650">
    <property type="entry name" value="Helicase_C-like"/>
</dbReference>
<dbReference type="GO" id="GO:0065002">
    <property type="term" value="P:intracellular protein transmembrane transport"/>
    <property type="evidence" value="ECO:0007669"/>
    <property type="project" value="UniProtKB-UniRule"/>
</dbReference>
<dbReference type="GO" id="GO:0043952">
    <property type="term" value="P:protein transport by the Sec complex"/>
    <property type="evidence" value="ECO:0007669"/>
    <property type="project" value="UniProtKB-ARBA"/>
</dbReference>
<evidence type="ECO:0000256" key="10">
    <source>
        <dbReference type="ARBA" id="ARBA00022840"/>
    </source>
</evidence>
<feature type="compositionally biased region" description="Low complexity" evidence="17">
    <location>
        <begin position="893"/>
        <end position="912"/>
    </location>
</feature>
<dbReference type="FunFam" id="3.40.50.300:FF:000113">
    <property type="entry name" value="Preprotein translocase subunit SecA"/>
    <property type="match status" value="1"/>
</dbReference>
<dbReference type="EMBL" id="CP016268">
    <property type="protein sequence ID" value="ANO52175.1"/>
    <property type="molecule type" value="Genomic_DNA"/>
</dbReference>
<keyword evidence="9" id="KW-0862">Zinc</keyword>
<keyword evidence="4 15" id="KW-1003">Cell membrane</keyword>
<evidence type="ECO:0000256" key="11">
    <source>
        <dbReference type="ARBA" id="ARBA00022927"/>
    </source>
</evidence>
<organism evidence="21 22">
    <name type="scientific">Woeseia oceani</name>
    <dbReference type="NCBI Taxonomy" id="1548547"/>
    <lineage>
        <taxon>Bacteria</taxon>
        <taxon>Pseudomonadati</taxon>
        <taxon>Pseudomonadota</taxon>
        <taxon>Gammaproteobacteria</taxon>
        <taxon>Woeseiales</taxon>
        <taxon>Woeseiaceae</taxon>
        <taxon>Woeseia</taxon>
    </lineage>
</organism>
<dbReference type="InterPro" id="IPR027417">
    <property type="entry name" value="P-loop_NTPase"/>
</dbReference>
<dbReference type="PROSITE" id="PS51196">
    <property type="entry name" value="SECA_MOTOR_DEAD"/>
    <property type="match status" value="1"/>
</dbReference>
<feature type="compositionally biased region" description="Basic residues" evidence="17">
    <location>
        <begin position="943"/>
        <end position="953"/>
    </location>
</feature>
<dbReference type="PRINTS" id="PR00906">
    <property type="entry name" value="SECA"/>
</dbReference>
<evidence type="ECO:0000256" key="2">
    <source>
        <dbReference type="ARBA" id="ARBA00007650"/>
    </source>
</evidence>
<dbReference type="Gene3D" id="3.40.50.300">
    <property type="entry name" value="P-loop containing nucleotide triphosphate hydrolases"/>
    <property type="match status" value="2"/>
</dbReference>
<dbReference type="Pfam" id="PF21090">
    <property type="entry name" value="P-loop_SecA"/>
    <property type="match status" value="1"/>
</dbReference>
<dbReference type="Gene3D" id="3.90.1440.10">
    <property type="entry name" value="SecA, preprotein cross-linking domain"/>
    <property type="match status" value="1"/>
</dbReference>
<dbReference type="PANTHER" id="PTHR30612">
    <property type="entry name" value="SECA INNER MEMBRANE COMPONENT OF SEC PROTEIN SECRETION SYSTEM"/>
    <property type="match status" value="1"/>
</dbReference>
<dbReference type="InterPro" id="IPR011116">
    <property type="entry name" value="SecA_Wing/Scaffold"/>
</dbReference>
<dbReference type="InterPro" id="IPR044722">
    <property type="entry name" value="SecA_SF2_C"/>
</dbReference>
<evidence type="ECO:0000256" key="14">
    <source>
        <dbReference type="ARBA" id="ARBA00023136"/>
    </source>
</evidence>
<dbReference type="InterPro" id="IPR020937">
    <property type="entry name" value="SecA_CS"/>
</dbReference>
<dbReference type="GO" id="GO:0008564">
    <property type="term" value="F:protein-exporting ATPase activity"/>
    <property type="evidence" value="ECO:0007669"/>
    <property type="project" value="UniProtKB-EC"/>
</dbReference>
<dbReference type="NCBIfam" id="NF009538">
    <property type="entry name" value="PRK12904.1"/>
    <property type="match status" value="1"/>
</dbReference>
<sequence length="953" mass="107061">MYKVVKRVNDLEEGIKALDDGALAAKTDEFKQRIADGATLDQLLPEAFAVAREAAWRTLGMRPFDVQLIGGMVLHQGNIAEMRTGEGKTLVATLPAYLNALSGKGVHIVTVNEYLAQRDADWMRPVYEFLGLTVGVTRSGQTQQQKAESYNADITYATNNELGFDYLRDNLAFSPDDKVQRPLNFAIVDEVDSILIDEARTPLIISGPTEENTDLYQKINKLIPKLRLHEDTADSNNFNINAKSIKLKDEHGKLLKSDDGEEVMSLSAAIDLAESRNADVVQVEDGKIPLCRLAIRGHYTTDEKAKQVHVTEDGHQYVEQLMSQAGLLEEGSSLYDAGNIRLLHHLNAALRAHVMFNKDVEYIVSNGEIVIVDEFTGRTMPGRRWSDGLHQAIEAKEGVAVKQENQTVASITFQNYFRLYNSLSGMTGTADTEAFEFQTIYGLEVIVIPTHRPMVRKDQPDLVYLTQKDKFDAIIEDIVDCRERQQPVLVGTTSIETSEYLSSLLKKKGVQHEVLNAKQHEREATVVQQAGRPGAITIATNMAGRGTDIVLGGNLEAAYADAGEDADKEVVKAEWEARQKVVLEAGGLHIIGTERHESRRIDNQLRGRSGRQGDPGSSRFYLSMEDNLMRIFGDPNRTKALLSRAGMREGEAIESKILSRQIEKAQRKVEAHNFDIRKNLLEYDDVANDQRKVVYHQRSELMAADDIKDSVMAIRDEVVEDVVAQYIPPGSLEDQWDTDGLTQAIEHDFMARVNVSQWVRDDPKLNEETIRERVVEELRKAYLEKEKTIGTELMRSVEKEVMLKQLDYHWKEHLAAMDYLRQGIHLRGYAQKNPKQEYKREAFEMFGAMLDQIKHDTTTILSRVRIQSEEDIQRMEQQRRAAQAMEFKHADAPALGQAAPPPAAAGRQGDGPIPRPPAEAPAPFVREDRKVGRNEPCPCGSGKKFKQCHGRLS</sequence>
<dbReference type="GO" id="GO:0005524">
    <property type="term" value="F:ATP binding"/>
    <property type="evidence" value="ECO:0007669"/>
    <property type="project" value="UniProtKB-UniRule"/>
</dbReference>
<dbReference type="EC" id="7.4.2.8" evidence="15"/>
<feature type="domain" description="Helicase ATP-binding" evidence="18">
    <location>
        <begin position="69"/>
        <end position="227"/>
    </location>
</feature>
<evidence type="ECO:0000313" key="21">
    <source>
        <dbReference type="EMBL" id="ANO52175.1"/>
    </source>
</evidence>
<feature type="binding site" evidence="15">
    <location>
        <begin position="85"/>
        <end position="89"/>
    </location>
    <ligand>
        <name>ATP</name>
        <dbReference type="ChEBI" id="CHEBI:30616"/>
    </ligand>
</feature>
<comment type="subcellular location">
    <subcellularLocation>
        <location evidence="15">Cell membrane</location>
        <topology evidence="15">Peripheral membrane protein</topology>
        <orientation evidence="15">Cytoplasmic side</orientation>
    </subcellularLocation>
    <subcellularLocation>
        <location evidence="15">Cytoplasm</location>
    </subcellularLocation>
    <text evidence="15">Distribution is 50-50.</text>
</comment>
<dbReference type="NCBIfam" id="TIGR00963">
    <property type="entry name" value="secA"/>
    <property type="match status" value="1"/>
</dbReference>
<comment type="similarity">
    <text evidence="2 15 16">Belongs to the SecA family.</text>
</comment>
<dbReference type="PROSITE" id="PS01312">
    <property type="entry name" value="SECA"/>
    <property type="match status" value="1"/>
</dbReference>
<evidence type="ECO:0000259" key="20">
    <source>
        <dbReference type="PROSITE" id="PS51196"/>
    </source>
</evidence>
<comment type="function">
    <text evidence="15">Part of the Sec protein translocase complex. Interacts with the SecYEG preprotein conducting channel. Has a central role in coupling the hydrolysis of ATP to the transfer of proteins into and across the cell membrane, serving both as a receptor for the preprotein-SecB complex and as an ATP-driven molecular motor driving the stepwise translocation of polypeptide chains across the membrane.</text>
</comment>
<evidence type="ECO:0000256" key="1">
    <source>
        <dbReference type="ARBA" id="ARBA00001947"/>
    </source>
</evidence>
<dbReference type="Gene3D" id="1.10.3060.10">
    <property type="entry name" value="Helical scaffold and wing domains of SecA"/>
    <property type="match status" value="1"/>
</dbReference>
<feature type="domain" description="SecA family profile" evidence="20">
    <location>
        <begin position="1"/>
        <end position="654"/>
    </location>
</feature>
<evidence type="ECO:0000256" key="5">
    <source>
        <dbReference type="ARBA" id="ARBA00022490"/>
    </source>
</evidence>
<feature type="binding site" evidence="15">
    <location>
        <position position="548"/>
    </location>
    <ligand>
        <name>ATP</name>
        <dbReference type="ChEBI" id="CHEBI:30616"/>
    </ligand>
</feature>
<evidence type="ECO:0000256" key="3">
    <source>
        <dbReference type="ARBA" id="ARBA00022448"/>
    </source>
</evidence>
<feature type="binding site" evidence="15">
    <location>
        <position position="67"/>
    </location>
    <ligand>
        <name>ATP</name>
        <dbReference type="ChEBI" id="CHEBI:30616"/>
    </ligand>
</feature>
<keyword evidence="8 15" id="KW-0547">Nucleotide-binding</keyword>
<dbReference type="CDD" id="cd17928">
    <property type="entry name" value="DEXDc_SecA"/>
    <property type="match status" value="1"/>
</dbReference>
<dbReference type="GO" id="GO:0006605">
    <property type="term" value="P:protein targeting"/>
    <property type="evidence" value="ECO:0007669"/>
    <property type="project" value="UniProtKB-UniRule"/>
</dbReference>
<evidence type="ECO:0000256" key="6">
    <source>
        <dbReference type="ARBA" id="ARBA00022519"/>
    </source>
</evidence>
<dbReference type="GO" id="GO:0005886">
    <property type="term" value="C:plasma membrane"/>
    <property type="evidence" value="ECO:0007669"/>
    <property type="project" value="UniProtKB-SubCell"/>
</dbReference>
<dbReference type="GO" id="GO:0005829">
    <property type="term" value="C:cytosol"/>
    <property type="evidence" value="ECO:0007669"/>
    <property type="project" value="TreeGrafter"/>
</dbReference>
<dbReference type="InterPro" id="IPR000185">
    <property type="entry name" value="SecA"/>
</dbReference>
<dbReference type="SUPFAM" id="SSF81767">
    <property type="entry name" value="Pre-protein crosslinking domain of SecA"/>
    <property type="match status" value="1"/>
</dbReference>
<keyword evidence="10 15" id="KW-0067">ATP-binding</keyword>
<dbReference type="SUPFAM" id="SSF81886">
    <property type="entry name" value="Helical scaffold and wing domains of SecA"/>
    <property type="match status" value="1"/>
</dbReference>
<dbReference type="OrthoDB" id="9805579at2"/>
<evidence type="ECO:0000313" key="22">
    <source>
        <dbReference type="Proteomes" id="UP000092695"/>
    </source>
</evidence>
<reference evidence="21 22" key="1">
    <citation type="submission" date="2016-06" db="EMBL/GenBank/DDBJ databases">
        <title>Complete genome sequence of a deep-branching marine Gamma Proteobacterium Woeseia oceani type strain XK5.</title>
        <authorList>
            <person name="Mu D."/>
            <person name="Du Z."/>
        </authorList>
    </citation>
    <scope>NUCLEOTIDE SEQUENCE [LARGE SCALE GENOMIC DNA]</scope>
    <source>
        <strain evidence="21 22">XK5</strain>
    </source>
</reference>
<keyword evidence="13 15" id="KW-0811">Translocation</keyword>
<dbReference type="SMART" id="SM00958">
    <property type="entry name" value="SecA_PP_bind"/>
    <property type="match status" value="1"/>
</dbReference>
<feature type="domain" description="Helicase C-terminal" evidence="19">
    <location>
        <begin position="473"/>
        <end position="670"/>
    </location>
</feature>
<dbReference type="Pfam" id="PF02810">
    <property type="entry name" value="SEC-C"/>
    <property type="match status" value="1"/>
</dbReference>
<dbReference type="HAMAP" id="MF_01382">
    <property type="entry name" value="SecA"/>
    <property type="match status" value="1"/>
</dbReference>
<dbReference type="GO" id="GO:0017038">
    <property type="term" value="P:protein import"/>
    <property type="evidence" value="ECO:0007669"/>
    <property type="project" value="InterPro"/>
</dbReference>
<comment type="cofactor">
    <cofactor evidence="1">
        <name>Zn(2+)</name>
        <dbReference type="ChEBI" id="CHEBI:29105"/>
    </cofactor>
</comment>
<keyword evidence="5 15" id="KW-0963">Cytoplasm</keyword>
<comment type="catalytic activity">
    <reaction evidence="15">
        <text>ATP + H2O + cellular proteinSide 1 = ADP + phosphate + cellular proteinSide 2.</text>
        <dbReference type="EC" id="7.4.2.8"/>
    </reaction>
</comment>
<keyword evidence="11 15" id="KW-0653">Protein transport</keyword>
<dbReference type="FunFam" id="3.40.50.300:FF:000334">
    <property type="entry name" value="Protein translocase subunit SecA"/>
    <property type="match status" value="1"/>
</dbReference>
<dbReference type="CDD" id="cd18803">
    <property type="entry name" value="SF2_C_secA"/>
    <property type="match status" value="1"/>
</dbReference>
<dbReference type="SUPFAM" id="SSF52540">
    <property type="entry name" value="P-loop containing nucleoside triphosphate hydrolases"/>
    <property type="match status" value="2"/>
</dbReference>
<dbReference type="InterPro" id="IPR011130">
    <property type="entry name" value="SecA_preprotein_X-link_dom"/>
</dbReference>
<evidence type="ECO:0000259" key="18">
    <source>
        <dbReference type="PROSITE" id="PS51192"/>
    </source>
</evidence>
<evidence type="ECO:0000256" key="16">
    <source>
        <dbReference type="RuleBase" id="RU003874"/>
    </source>
</evidence>
<accession>A0A193LI34</accession>
<dbReference type="InterPro" id="IPR014018">
    <property type="entry name" value="SecA_motor_DEAD"/>
</dbReference>
<evidence type="ECO:0000256" key="17">
    <source>
        <dbReference type="SAM" id="MobiDB-lite"/>
    </source>
</evidence>
<keyword evidence="7" id="KW-0479">Metal-binding</keyword>
<protein>
    <recommendedName>
        <fullName evidence="15 16">Protein translocase subunit SecA</fullName>
        <ecNumber evidence="15">7.4.2.8</ecNumber>
    </recommendedName>
</protein>
<dbReference type="GO" id="GO:0046872">
    <property type="term" value="F:metal ion binding"/>
    <property type="evidence" value="ECO:0007669"/>
    <property type="project" value="UniProtKB-KW"/>
</dbReference>
<dbReference type="KEGG" id="woc:BA177_14110"/>
<dbReference type="Proteomes" id="UP000092695">
    <property type="component" value="Chromosome"/>
</dbReference>
<evidence type="ECO:0000256" key="9">
    <source>
        <dbReference type="ARBA" id="ARBA00022833"/>
    </source>
</evidence>
<dbReference type="InterPro" id="IPR014001">
    <property type="entry name" value="Helicase_ATP-bd"/>
</dbReference>
<comment type="subunit">
    <text evidence="15">Monomer and homodimer. Part of the essential Sec protein translocation apparatus which comprises SecA, SecYEG and auxiliary proteins SecDF-YajC and YidC.</text>
</comment>
<evidence type="ECO:0000256" key="13">
    <source>
        <dbReference type="ARBA" id="ARBA00023010"/>
    </source>
</evidence>
<feature type="region of interest" description="Disordered" evidence="17">
    <location>
        <begin position="893"/>
        <end position="953"/>
    </location>
</feature>
<keyword evidence="3 15" id="KW-0813">Transport</keyword>
<dbReference type="InterPro" id="IPR036670">
    <property type="entry name" value="SecA_X-link_sf"/>
</dbReference>
<evidence type="ECO:0000256" key="15">
    <source>
        <dbReference type="HAMAP-Rule" id="MF_01382"/>
    </source>
</evidence>
<dbReference type="PANTHER" id="PTHR30612:SF0">
    <property type="entry name" value="CHLOROPLAST PROTEIN-TRANSPORTING ATPASE"/>
    <property type="match status" value="1"/>
</dbReference>
<dbReference type="AlphaFoldDB" id="A0A193LI34"/>
<dbReference type="Pfam" id="PF07517">
    <property type="entry name" value="SecA_DEAD"/>
    <property type="match status" value="1"/>
</dbReference>
<evidence type="ECO:0000256" key="4">
    <source>
        <dbReference type="ARBA" id="ARBA00022475"/>
    </source>
</evidence>
<proteinExistence type="inferred from homology"/>
<dbReference type="InterPro" id="IPR011115">
    <property type="entry name" value="SecA_DEAD"/>
</dbReference>
<keyword evidence="14 15" id="KW-0472">Membrane</keyword>
<gene>
    <name evidence="15" type="primary">secA</name>
    <name evidence="21" type="ORF">BA177_14110</name>
</gene>
<dbReference type="GO" id="GO:0031522">
    <property type="term" value="C:cell envelope Sec protein transport complex"/>
    <property type="evidence" value="ECO:0007669"/>
    <property type="project" value="TreeGrafter"/>
</dbReference>
<evidence type="ECO:0000256" key="7">
    <source>
        <dbReference type="ARBA" id="ARBA00022723"/>
    </source>
</evidence>
<keyword evidence="22" id="KW-1185">Reference proteome</keyword>
<evidence type="ECO:0000256" key="8">
    <source>
        <dbReference type="ARBA" id="ARBA00022741"/>
    </source>
</evidence>
<dbReference type="PROSITE" id="PS51194">
    <property type="entry name" value="HELICASE_CTER"/>
    <property type="match status" value="1"/>
</dbReference>
<dbReference type="Pfam" id="PF01043">
    <property type="entry name" value="SecA_PP_bind"/>
    <property type="match status" value="1"/>
</dbReference>
<dbReference type="STRING" id="1548547.BA177_14110"/>
<dbReference type="SMART" id="SM00957">
    <property type="entry name" value="SecA_DEAD"/>
    <property type="match status" value="1"/>
</dbReference>
<name>A0A193LI34_9GAMM</name>
<dbReference type="Pfam" id="PF07516">
    <property type="entry name" value="SecA_SW"/>
    <property type="match status" value="1"/>
</dbReference>
<dbReference type="InterPro" id="IPR004027">
    <property type="entry name" value="SEC_C_motif"/>
</dbReference>
<keyword evidence="12 15" id="KW-1278">Translocase</keyword>
<evidence type="ECO:0000256" key="12">
    <source>
        <dbReference type="ARBA" id="ARBA00022967"/>
    </source>
</evidence>
<dbReference type="PROSITE" id="PS51192">
    <property type="entry name" value="HELICASE_ATP_BIND_1"/>
    <property type="match status" value="1"/>
</dbReference>
<dbReference type="FunFam" id="1.10.3060.10:FF:000003">
    <property type="entry name" value="Protein translocase subunit SecA"/>
    <property type="match status" value="1"/>
</dbReference>
<keyword evidence="6" id="KW-0997">Cell inner membrane</keyword>
<dbReference type="InterPro" id="IPR036266">
    <property type="entry name" value="SecA_Wing/Scaffold_sf"/>
</dbReference>
<dbReference type="FunFam" id="3.90.1440.10:FF:000001">
    <property type="entry name" value="Preprotein translocase subunit SecA"/>
    <property type="match status" value="1"/>
</dbReference>